<feature type="chain" id="PRO_5003089018" description="VWFA domain-containing protein" evidence="1">
    <location>
        <begin position="20"/>
        <end position="753"/>
    </location>
</feature>
<evidence type="ECO:0000313" key="2">
    <source>
        <dbReference type="EMBL" id="EFA11281.1"/>
    </source>
</evidence>
<dbReference type="EMBL" id="KQ971307">
    <property type="protein sequence ID" value="EFA11281.1"/>
    <property type="molecule type" value="Genomic_DNA"/>
</dbReference>
<dbReference type="Proteomes" id="UP000007266">
    <property type="component" value="Linkage group 1"/>
</dbReference>
<evidence type="ECO:0000313" key="3">
    <source>
        <dbReference type="Proteomes" id="UP000007266"/>
    </source>
</evidence>
<organism evidence="2 3">
    <name type="scientific">Tribolium castaneum</name>
    <name type="common">Red flour beetle</name>
    <dbReference type="NCBI Taxonomy" id="7070"/>
    <lineage>
        <taxon>Eukaryota</taxon>
        <taxon>Metazoa</taxon>
        <taxon>Ecdysozoa</taxon>
        <taxon>Arthropoda</taxon>
        <taxon>Hexapoda</taxon>
        <taxon>Insecta</taxon>
        <taxon>Pterygota</taxon>
        <taxon>Neoptera</taxon>
        <taxon>Endopterygota</taxon>
        <taxon>Coleoptera</taxon>
        <taxon>Polyphaga</taxon>
        <taxon>Cucujiformia</taxon>
        <taxon>Tenebrionidae</taxon>
        <taxon>Tenebrionidae incertae sedis</taxon>
        <taxon>Tribolium</taxon>
    </lineage>
</organism>
<dbReference type="OMA" id="DICPMIY"/>
<evidence type="ECO:0000256" key="1">
    <source>
        <dbReference type="SAM" id="SignalP"/>
    </source>
</evidence>
<dbReference type="eggNOG" id="ENOG502RV6H">
    <property type="taxonomic scope" value="Eukaryota"/>
</dbReference>
<dbReference type="AlphaFoldDB" id="D6W7I5"/>
<keyword evidence="3" id="KW-1185">Reference proteome</keyword>
<gene>
    <name evidence="2" type="primary">AUGUSTUS-3.0.2_10817</name>
    <name evidence="2" type="ORF">TcasGA2_TC010817</name>
</gene>
<reference evidence="2 3" key="1">
    <citation type="journal article" date="2008" name="Nature">
        <title>The genome of the model beetle and pest Tribolium castaneum.</title>
        <authorList>
            <consortium name="Tribolium Genome Sequencing Consortium"/>
            <person name="Richards S."/>
            <person name="Gibbs R.A."/>
            <person name="Weinstock G.M."/>
            <person name="Brown S.J."/>
            <person name="Denell R."/>
            <person name="Beeman R.W."/>
            <person name="Gibbs R."/>
            <person name="Beeman R.W."/>
            <person name="Brown S.J."/>
            <person name="Bucher G."/>
            <person name="Friedrich M."/>
            <person name="Grimmelikhuijzen C.J."/>
            <person name="Klingler M."/>
            <person name="Lorenzen M."/>
            <person name="Richards S."/>
            <person name="Roth S."/>
            <person name="Schroder R."/>
            <person name="Tautz D."/>
            <person name="Zdobnov E.M."/>
            <person name="Muzny D."/>
            <person name="Gibbs R.A."/>
            <person name="Weinstock G.M."/>
            <person name="Attaway T."/>
            <person name="Bell S."/>
            <person name="Buhay C.J."/>
            <person name="Chandrabose M.N."/>
            <person name="Chavez D."/>
            <person name="Clerk-Blankenburg K.P."/>
            <person name="Cree A."/>
            <person name="Dao M."/>
            <person name="Davis C."/>
            <person name="Chacko J."/>
            <person name="Dinh H."/>
            <person name="Dugan-Rocha S."/>
            <person name="Fowler G."/>
            <person name="Garner T.T."/>
            <person name="Garnes J."/>
            <person name="Gnirke A."/>
            <person name="Hawes A."/>
            <person name="Hernandez J."/>
            <person name="Hines S."/>
            <person name="Holder M."/>
            <person name="Hume J."/>
            <person name="Jhangiani S.N."/>
            <person name="Joshi V."/>
            <person name="Khan Z.M."/>
            <person name="Jackson L."/>
            <person name="Kovar C."/>
            <person name="Kowis A."/>
            <person name="Lee S."/>
            <person name="Lewis L.R."/>
            <person name="Margolis J."/>
            <person name="Morgan M."/>
            <person name="Nazareth L.V."/>
            <person name="Nguyen N."/>
            <person name="Okwuonu G."/>
            <person name="Parker D."/>
            <person name="Richards S."/>
            <person name="Ruiz S.J."/>
            <person name="Santibanez J."/>
            <person name="Savard J."/>
            <person name="Scherer S.E."/>
            <person name="Schneider B."/>
            <person name="Sodergren E."/>
            <person name="Tautz D."/>
            <person name="Vattahil S."/>
            <person name="Villasana D."/>
            <person name="White C.S."/>
            <person name="Wright R."/>
            <person name="Park Y."/>
            <person name="Beeman R.W."/>
            <person name="Lord J."/>
            <person name="Oppert B."/>
            <person name="Lorenzen M."/>
            <person name="Brown S."/>
            <person name="Wang L."/>
            <person name="Savard J."/>
            <person name="Tautz D."/>
            <person name="Richards S."/>
            <person name="Weinstock G."/>
            <person name="Gibbs R.A."/>
            <person name="Liu Y."/>
            <person name="Worley K."/>
            <person name="Weinstock G."/>
            <person name="Elsik C.G."/>
            <person name="Reese J.T."/>
            <person name="Elhaik E."/>
            <person name="Landan G."/>
            <person name="Graur D."/>
            <person name="Arensburger P."/>
            <person name="Atkinson P."/>
            <person name="Beeman R.W."/>
            <person name="Beidler J."/>
            <person name="Brown S.J."/>
            <person name="Demuth J.P."/>
            <person name="Drury D.W."/>
            <person name="Du Y.Z."/>
            <person name="Fujiwara H."/>
            <person name="Lorenzen M."/>
            <person name="Maselli V."/>
            <person name="Osanai M."/>
            <person name="Park Y."/>
            <person name="Robertson H.M."/>
            <person name="Tu Z."/>
            <person name="Wang J.J."/>
            <person name="Wang S."/>
            <person name="Richards S."/>
            <person name="Song H."/>
            <person name="Zhang L."/>
            <person name="Sodergren E."/>
            <person name="Werner D."/>
            <person name="Stanke M."/>
            <person name="Morgenstern B."/>
            <person name="Solovyev V."/>
            <person name="Kosarev P."/>
            <person name="Brown G."/>
            <person name="Chen H.C."/>
            <person name="Ermolaeva O."/>
            <person name="Hlavina W."/>
            <person name="Kapustin Y."/>
            <person name="Kiryutin B."/>
            <person name="Kitts P."/>
            <person name="Maglott D."/>
            <person name="Pruitt K."/>
            <person name="Sapojnikov V."/>
            <person name="Souvorov A."/>
            <person name="Mackey A.J."/>
            <person name="Waterhouse R.M."/>
            <person name="Wyder S."/>
            <person name="Zdobnov E.M."/>
            <person name="Zdobnov E.M."/>
            <person name="Wyder S."/>
            <person name="Kriventseva E.V."/>
            <person name="Kadowaki T."/>
            <person name="Bork P."/>
            <person name="Aranda M."/>
            <person name="Bao R."/>
            <person name="Beermann A."/>
            <person name="Berns N."/>
            <person name="Bolognesi R."/>
            <person name="Bonneton F."/>
            <person name="Bopp D."/>
            <person name="Brown S.J."/>
            <person name="Bucher G."/>
            <person name="Butts T."/>
            <person name="Chaumot A."/>
            <person name="Denell R.E."/>
            <person name="Ferrier D.E."/>
            <person name="Friedrich M."/>
            <person name="Gordon C.M."/>
            <person name="Jindra M."/>
            <person name="Klingler M."/>
            <person name="Lan Q."/>
            <person name="Lattorff H.M."/>
            <person name="Laudet V."/>
            <person name="von Levetsow C."/>
            <person name="Liu Z."/>
            <person name="Lutz R."/>
            <person name="Lynch J.A."/>
            <person name="da Fonseca R.N."/>
            <person name="Posnien N."/>
            <person name="Reuter R."/>
            <person name="Roth S."/>
            <person name="Savard J."/>
            <person name="Schinko J.B."/>
            <person name="Schmitt C."/>
            <person name="Schoppmeier M."/>
            <person name="Schroder R."/>
            <person name="Shippy T.D."/>
            <person name="Simonnet F."/>
            <person name="Marques-Souza H."/>
            <person name="Tautz D."/>
            <person name="Tomoyasu Y."/>
            <person name="Trauner J."/>
            <person name="Van der Zee M."/>
            <person name="Vervoort M."/>
            <person name="Wittkopp N."/>
            <person name="Wimmer E.A."/>
            <person name="Yang X."/>
            <person name="Jones A.K."/>
            <person name="Sattelle D.B."/>
            <person name="Ebert P.R."/>
            <person name="Nelson D."/>
            <person name="Scott J.G."/>
            <person name="Beeman R.W."/>
            <person name="Muthukrishnan S."/>
            <person name="Kramer K.J."/>
            <person name="Arakane Y."/>
            <person name="Beeman R.W."/>
            <person name="Zhu Q."/>
            <person name="Hogenkamp D."/>
            <person name="Dixit R."/>
            <person name="Oppert B."/>
            <person name="Jiang H."/>
            <person name="Zou Z."/>
            <person name="Marshall J."/>
            <person name="Elpidina E."/>
            <person name="Vinokurov K."/>
            <person name="Oppert C."/>
            <person name="Zou Z."/>
            <person name="Evans J."/>
            <person name="Lu Z."/>
            <person name="Zhao P."/>
            <person name="Sumathipala N."/>
            <person name="Altincicek B."/>
            <person name="Vilcinskas A."/>
            <person name="Williams M."/>
            <person name="Hultmark D."/>
            <person name="Hetru C."/>
            <person name="Jiang H."/>
            <person name="Grimmelikhuijzen C.J."/>
            <person name="Hauser F."/>
            <person name="Cazzamali G."/>
            <person name="Williamson M."/>
            <person name="Park Y."/>
            <person name="Li B."/>
            <person name="Tanaka Y."/>
            <person name="Predel R."/>
            <person name="Neupert S."/>
            <person name="Schachtner J."/>
            <person name="Verleyen P."/>
            <person name="Raible F."/>
            <person name="Bork P."/>
            <person name="Friedrich M."/>
            <person name="Walden K.K."/>
            <person name="Robertson H.M."/>
            <person name="Angeli S."/>
            <person name="Foret S."/>
            <person name="Bucher G."/>
            <person name="Schuetz S."/>
            <person name="Maleszka R."/>
            <person name="Wimmer E.A."/>
            <person name="Beeman R.W."/>
            <person name="Lorenzen M."/>
            <person name="Tomoyasu Y."/>
            <person name="Miller S.C."/>
            <person name="Grossmann D."/>
            <person name="Bucher G."/>
        </authorList>
    </citation>
    <scope>NUCLEOTIDE SEQUENCE [LARGE SCALE GENOMIC DNA]</scope>
    <source>
        <strain evidence="2 3">Georgia GA2</strain>
    </source>
</reference>
<dbReference type="FunCoup" id="D6W7I5">
    <property type="interactions" value="8"/>
</dbReference>
<protein>
    <recommendedName>
        <fullName evidence="4">VWFA domain-containing protein</fullName>
    </recommendedName>
</protein>
<dbReference type="PhylomeDB" id="D6W7I5"/>
<evidence type="ECO:0008006" key="4">
    <source>
        <dbReference type="Google" id="ProtNLM"/>
    </source>
</evidence>
<dbReference type="HOGENOM" id="CLU_007661_0_0_1"/>
<feature type="signal peptide" evidence="1">
    <location>
        <begin position="1"/>
        <end position="19"/>
    </location>
</feature>
<dbReference type="OrthoDB" id="10256829at2759"/>
<keyword evidence="1" id="KW-0732">Signal</keyword>
<reference evidence="2 3" key="2">
    <citation type="journal article" date="2010" name="Nucleic Acids Res.">
        <title>BeetleBase in 2010: revisions to provide comprehensive genomic information for Tribolium castaneum.</title>
        <authorList>
            <person name="Kim H.S."/>
            <person name="Murphy T."/>
            <person name="Xia J."/>
            <person name="Caragea D."/>
            <person name="Park Y."/>
            <person name="Beeman R.W."/>
            <person name="Lorenzen M.D."/>
            <person name="Butcher S."/>
            <person name="Manak J.R."/>
            <person name="Brown S.J."/>
        </authorList>
    </citation>
    <scope>GENOME REANNOTATION</scope>
    <source>
        <strain evidence="2 3">Georgia GA2</strain>
    </source>
</reference>
<accession>D6W7I5</accession>
<dbReference type="InParanoid" id="D6W7I5"/>
<dbReference type="KEGG" id="tca:658236"/>
<proteinExistence type="predicted"/>
<sequence>MRVLEIFVAFIFFINSSLCQDNAGTNLAPALQQCYNTTQFAIRDYRLPSDMTVLIDIIRRIEDGNAFQDARELSFEILHRFRQDGIRRTTKDLDSTQGIPFSPKGKESFKNRVQLKKITPGNAYNFNNDSLTPLQACSLHFMISSTIDLHELADDTVCNKIEHYTSRVEKRETEFVEADQPKNRCPVESGVVYTKWGEVKAGILFAGIAAGFQPNSVPVVNGSVDSAYASTLAGELSEVALYEVGKPRVVGNKGSWNTTIDRKYYFLANSDKDHLYLTDAEIRGSLDGLFLALNIQKWKSQSSDIKISQILDLYYGRGVFNDTARVCNRNKLMRDLVASDKLVQQTSFFNYLLDQESQYDYTPIKQNFPTFAQYAVESLRSYLDTNLKDRECSAEEDVIERVSSHLLIFVDTTWTYQTIQPIISHILKNIDVNKYETSYTIYDGTNCNTIVNRSSSILDFYDQYNVTQHQKYPTGFDYSKAIQTAEVAFKAKLDNATDLTGQSMIVLMLPHNKPTSSQSSYVQSEKEDFKSVLPDVRIIVAGSESKESYSDIATNSNTDVFTISEGSDETLRHAAENIVARLKKIPRSVVNPKCGSSFETDETSSFEITQYVQPTTVNYHKISPNYFKDGQTLKIRGQGAGTIAVCISRTDANPRANATGANCTNIESNELTRDISTFCTDESLTDCSPIYISVQGMTSNVRCTDKSCRFPNNIKYTISLENVKCSSCGKLLINNLMIFVMLVVYCFTSKYLN</sequence>
<name>D6W7I5_TRICA</name>